<accession>A0A2P4XGG0</accession>
<reference evidence="9 10" key="1">
    <citation type="journal article" date="2017" name="Genome Biol. Evol.">
        <title>Phytophthora megakarya and P. palmivora, closely related causal agents of cacao black pod rot, underwent increases in genome sizes and gene numbers by different mechanisms.</title>
        <authorList>
            <person name="Ali S.S."/>
            <person name="Shao J."/>
            <person name="Lary D.J."/>
            <person name="Kronmiller B."/>
            <person name="Shen D."/>
            <person name="Strem M.D."/>
            <person name="Amoako-Attah I."/>
            <person name="Akrofi A.Y."/>
            <person name="Begoude B.A."/>
            <person name="Ten Hoopen G.M."/>
            <person name="Coulibaly K."/>
            <person name="Kebe B.I."/>
            <person name="Melnick R.L."/>
            <person name="Guiltinan M.J."/>
            <person name="Tyler B.M."/>
            <person name="Meinhardt L.W."/>
            <person name="Bailey B.A."/>
        </authorList>
    </citation>
    <scope>NUCLEOTIDE SEQUENCE [LARGE SCALE GENOMIC DNA]</scope>
    <source>
        <strain evidence="10">sbr112.9</strain>
    </source>
</reference>
<dbReference type="EMBL" id="NCKW01011068">
    <property type="protein sequence ID" value="POM64637.1"/>
    <property type="molecule type" value="Genomic_DNA"/>
</dbReference>
<protein>
    <recommendedName>
        <fullName evidence="11">FAD-binding FR-type domain-containing protein</fullName>
    </recommendedName>
</protein>
<dbReference type="CDD" id="cd06186">
    <property type="entry name" value="NOX_Duox_like_FAD_NADP"/>
    <property type="match status" value="1"/>
</dbReference>
<keyword evidence="3 6" id="KW-1133">Transmembrane helix</keyword>
<evidence type="ECO:0000313" key="10">
    <source>
        <dbReference type="Proteomes" id="UP000237271"/>
    </source>
</evidence>
<name>A0A2P4XGG0_9STRA</name>
<dbReference type="PANTHER" id="PTHR11972:SF55">
    <property type="entry name" value="FERRIC REDUCTASE"/>
    <property type="match status" value="1"/>
</dbReference>
<proteinExistence type="predicted"/>
<comment type="caution">
    <text evidence="9">The sequence shown here is derived from an EMBL/GenBank/DDBJ whole genome shotgun (WGS) entry which is preliminary data.</text>
</comment>
<evidence type="ECO:0000256" key="2">
    <source>
        <dbReference type="ARBA" id="ARBA00022692"/>
    </source>
</evidence>
<dbReference type="AlphaFoldDB" id="A0A2P4XGG0"/>
<feature type="transmembrane region" description="Helical" evidence="6">
    <location>
        <begin position="127"/>
        <end position="150"/>
    </location>
</feature>
<keyword evidence="5 6" id="KW-0472">Membrane</keyword>
<evidence type="ECO:0000256" key="5">
    <source>
        <dbReference type="ARBA" id="ARBA00023136"/>
    </source>
</evidence>
<dbReference type="GO" id="GO:0016491">
    <property type="term" value="F:oxidoreductase activity"/>
    <property type="evidence" value="ECO:0007669"/>
    <property type="project" value="UniProtKB-KW"/>
</dbReference>
<dbReference type="Gene3D" id="3.40.50.80">
    <property type="entry name" value="Nucleotide-binding domain of ferredoxin-NADP reductase (FNR) module"/>
    <property type="match status" value="1"/>
</dbReference>
<dbReference type="Pfam" id="PF08030">
    <property type="entry name" value="NAD_binding_6"/>
    <property type="match status" value="1"/>
</dbReference>
<organism evidence="9 10">
    <name type="scientific">Phytophthora palmivora</name>
    <dbReference type="NCBI Taxonomy" id="4796"/>
    <lineage>
        <taxon>Eukaryota</taxon>
        <taxon>Sar</taxon>
        <taxon>Stramenopiles</taxon>
        <taxon>Oomycota</taxon>
        <taxon>Peronosporomycetes</taxon>
        <taxon>Peronosporales</taxon>
        <taxon>Peronosporaceae</taxon>
        <taxon>Phytophthora</taxon>
    </lineage>
</organism>
<evidence type="ECO:0000256" key="3">
    <source>
        <dbReference type="ARBA" id="ARBA00022989"/>
    </source>
</evidence>
<gene>
    <name evidence="9" type="ORF">PHPALM_19815</name>
</gene>
<evidence type="ECO:0000259" key="8">
    <source>
        <dbReference type="Pfam" id="PF08030"/>
    </source>
</evidence>
<feature type="transmembrane region" description="Helical" evidence="6">
    <location>
        <begin position="96"/>
        <end position="115"/>
    </location>
</feature>
<dbReference type="InterPro" id="IPR050369">
    <property type="entry name" value="RBOH/FRE"/>
</dbReference>
<sequence>MMKSATNVATTQSLPVVPILQDSVWSDPCSWDDSDESQSGDATANADVFILAEPIRTHTTQSMQSWLRLRWQLSRRLFSVPIHALTMELGLKTGDFVLTIPVILILVVVSAVQATNGNVKGSGTPPSIGLGLVFVFVVRNNSLLVALTGISFERALFYHKCFAFVTIILTGLHGLAYALKRNDGILPQSPKVASGMIAFIAMVVLYLLSLECIRRRFHEFFVRTHWILFIVILVAAVLHGSIIALVGILPWEIDLIFRLVYRSRVYSHGTIYGSHPRELSNELFILGSSETSCKMNHQRLGVAAQDQIEIFQLPGDITCIQFPRVRLDTGEEFNFKAGQYEFVTFHIKAVGDWTMKLLQAAPETRTDDGAPFEVLLDGPYGNLSIDIEDSTTYSHFVFFAGGMGVTPLRAIANWLHGQCHLEKARILHRLRFVWSVSDVERLQALMSLDDERWLNNPRAPYLPDVLLCPTTLNVSTETFFTEIYLTRGLVGSQTQLDPQLRKCLWFHCRPDIEQILREMGHQAVKHGNSRIAVLVCGPQSMETEVIATSLKLSKEMELHFDVHSEHYAF</sequence>
<evidence type="ECO:0000259" key="7">
    <source>
        <dbReference type="Pfam" id="PF01794"/>
    </source>
</evidence>
<evidence type="ECO:0008006" key="11">
    <source>
        <dbReference type="Google" id="ProtNLM"/>
    </source>
</evidence>
<feature type="transmembrane region" description="Helical" evidence="6">
    <location>
        <begin position="192"/>
        <end position="213"/>
    </location>
</feature>
<dbReference type="SUPFAM" id="SSF52343">
    <property type="entry name" value="Ferredoxin reductase-like, C-terminal NADP-linked domain"/>
    <property type="match status" value="1"/>
</dbReference>
<dbReference type="GO" id="GO:0005886">
    <property type="term" value="C:plasma membrane"/>
    <property type="evidence" value="ECO:0007669"/>
    <property type="project" value="TreeGrafter"/>
</dbReference>
<dbReference type="OrthoDB" id="167398at2759"/>
<feature type="domain" description="Ferric reductase NAD binding" evidence="8">
    <location>
        <begin position="393"/>
        <end position="545"/>
    </location>
</feature>
<keyword evidence="2 6" id="KW-0812">Transmembrane</keyword>
<feature type="transmembrane region" description="Helical" evidence="6">
    <location>
        <begin position="225"/>
        <end position="251"/>
    </location>
</feature>
<evidence type="ECO:0000313" key="9">
    <source>
        <dbReference type="EMBL" id="POM64637.1"/>
    </source>
</evidence>
<feature type="transmembrane region" description="Helical" evidence="6">
    <location>
        <begin position="162"/>
        <end position="180"/>
    </location>
</feature>
<dbReference type="Pfam" id="PF01794">
    <property type="entry name" value="Ferric_reduct"/>
    <property type="match status" value="1"/>
</dbReference>
<keyword evidence="4" id="KW-0560">Oxidoreductase</keyword>
<dbReference type="InterPro" id="IPR013121">
    <property type="entry name" value="Fe_red_NAD-bd_6"/>
</dbReference>
<evidence type="ECO:0000256" key="4">
    <source>
        <dbReference type="ARBA" id="ARBA00023002"/>
    </source>
</evidence>
<dbReference type="PANTHER" id="PTHR11972">
    <property type="entry name" value="NADPH OXIDASE"/>
    <property type="match status" value="1"/>
</dbReference>
<dbReference type="InterPro" id="IPR039261">
    <property type="entry name" value="FNR_nucleotide-bd"/>
</dbReference>
<evidence type="ECO:0000256" key="1">
    <source>
        <dbReference type="ARBA" id="ARBA00004141"/>
    </source>
</evidence>
<feature type="domain" description="Ferric oxidoreductase" evidence="7">
    <location>
        <begin position="130"/>
        <end position="235"/>
    </location>
</feature>
<keyword evidence="10" id="KW-1185">Reference proteome</keyword>
<dbReference type="InterPro" id="IPR013130">
    <property type="entry name" value="Fe3_Rdtase_TM_dom"/>
</dbReference>
<evidence type="ECO:0000256" key="6">
    <source>
        <dbReference type="SAM" id="Phobius"/>
    </source>
</evidence>
<comment type="subcellular location">
    <subcellularLocation>
        <location evidence="1">Membrane</location>
        <topology evidence="1">Multi-pass membrane protein</topology>
    </subcellularLocation>
</comment>
<dbReference type="Proteomes" id="UP000237271">
    <property type="component" value="Unassembled WGS sequence"/>
</dbReference>